<name>W6Q563_PENRF</name>
<proteinExistence type="predicted"/>
<sequence>MIRLSILPVDVNVVTEYTFHHRRVLFQGLPGSHVDYSGLSTLSTVNSFLYINTHVSFNVNQSRGII</sequence>
<dbReference type="Proteomes" id="UP000030686">
    <property type="component" value="Unassembled WGS sequence"/>
</dbReference>
<dbReference type="EMBL" id="HG792015">
    <property type="protein sequence ID" value="CDM29319.1"/>
    <property type="molecule type" value="Genomic_DNA"/>
</dbReference>
<evidence type="ECO:0000313" key="2">
    <source>
        <dbReference type="Proteomes" id="UP000030686"/>
    </source>
</evidence>
<organism evidence="1 2">
    <name type="scientific">Penicillium roqueforti (strain FM164)</name>
    <dbReference type="NCBI Taxonomy" id="1365484"/>
    <lineage>
        <taxon>Eukaryota</taxon>
        <taxon>Fungi</taxon>
        <taxon>Dikarya</taxon>
        <taxon>Ascomycota</taxon>
        <taxon>Pezizomycotina</taxon>
        <taxon>Eurotiomycetes</taxon>
        <taxon>Eurotiomycetidae</taxon>
        <taxon>Eurotiales</taxon>
        <taxon>Aspergillaceae</taxon>
        <taxon>Penicillium</taxon>
    </lineage>
</organism>
<reference evidence="1" key="1">
    <citation type="journal article" date="2014" name="Nat. Commun.">
        <title>Multiple recent horizontal transfers of a large genomic region in cheese making fungi.</title>
        <authorList>
            <person name="Cheeseman K."/>
            <person name="Ropars J."/>
            <person name="Renault P."/>
            <person name="Dupont J."/>
            <person name="Gouzy J."/>
            <person name="Branca A."/>
            <person name="Abraham A.L."/>
            <person name="Ceppi M."/>
            <person name="Conseiller E."/>
            <person name="Debuchy R."/>
            <person name="Malagnac F."/>
            <person name="Goarin A."/>
            <person name="Silar P."/>
            <person name="Lacoste S."/>
            <person name="Sallet E."/>
            <person name="Bensimon A."/>
            <person name="Giraud T."/>
            <person name="Brygoo Y."/>
        </authorList>
    </citation>
    <scope>NUCLEOTIDE SEQUENCE [LARGE SCALE GENOMIC DNA]</scope>
    <source>
        <strain evidence="1">FM164</strain>
    </source>
</reference>
<keyword evidence="2" id="KW-1185">Reference proteome</keyword>
<protein>
    <submittedName>
        <fullName evidence="1">Genomic scaffold, ProqFM164S01</fullName>
    </submittedName>
</protein>
<accession>W6Q563</accession>
<dbReference type="AlphaFoldDB" id="W6Q563"/>
<gene>
    <name evidence="1" type="ORF">PROQFM164_S01g003131</name>
</gene>
<evidence type="ECO:0000313" key="1">
    <source>
        <dbReference type="EMBL" id="CDM29319.1"/>
    </source>
</evidence>